<dbReference type="SUPFAM" id="SSF48726">
    <property type="entry name" value="Immunoglobulin"/>
    <property type="match status" value="1"/>
</dbReference>
<accession>A0ABQ8S6D1</accession>
<feature type="transmembrane region" description="Helical" evidence="1">
    <location>
        <begin position="227"/>
        <end position="251"/>
    </location>
</feature>
<dbReference type="InterPro" id="IPR013151">
    <property type="entry name" value="Immunoglobulin_dom"/>
</dbReference>
<feature type="domain" description="Ig-like" evidence="3">
    <location>
        <begin position="26"/>
        <end position="111"/>
    </location>
</feature>
<sequence>MVIKKIIDIFLLIVIAEGCCYATEYPELQELTVDAGSNLTLPCTDPSTMLPLDSPYSVIWVREGRDDAFNRRRIEADGGLTLTALERDDAGIYTCTVEGEHGSSDDDSEVVRTRVKVEVRTPPPALANVTVHPSTVLALLLWEVADTGGYPITYFTARYARTYQPQCATDRCISTGPQYYICVQNLGYNRLGAGEVTALEATTLHDTEEIELARHLLEGAQTFDTRVWVAAVAVVMGTLLMLAIGTCYLLYKDCHIPSIRREEQEVIELVPNIILNPGYYDDDARTEHIEPDENSNNQTTTRINNNTVVQPIRV</sequence>
<evidence type="ECO:0000259" key="3">
    <source>
        <dbReference type="PROSITE" id="PS50835"/>
    </source>
</evidence>
<dbReference type="EMBL" id="JAJSOF020000033">
    <property type="protein sequence ID" value="KAJ4429421.1"/>
    <property type="molecule type" value="Genomic_DNA"/>
</dbReference>
<evidence type="ECO:0000313" key="4">
    <source>
        <dbReference type="EMBL" id="KAJ4429421.1"/>
    </source>
</evidence>
<evidence type="ECO:0000256" key="2">
    <source>
        <dbReference type="SAM" id="SignalP"/>
    </source>
</evidence>
<proteinExistence type="predicted"/>
<keyword evidence="1" id="KW-0472">Membrane</keyword>
<protein>
    <recommendedName>
        <fullName evidence="3">Ig-like domain-containing protein</fullName>
    </recommendedName>
</protein>
<dbReference type="InterPro" id="IPR003598">
    <property type="entry name" value="Ig_sub2"/>
</dbReference>
<keyword evidence="1" id="KW-0812">Transmembrane</keyword>
<dbReference type="InterPro" id="IPR013783">
    <property type="entry name" value="Ig-like_fold"/>
</dbReference>
<dbReference type="SMART" id="SM00409">
    <property type="entry name" value="IG"/>
    <property type="match status" value="1"/>
</dbReference>
<keyword evidence="2" id="KW-0732">Signal</keyword>
<dbReference type="PROSITE" id="PS50835">
    <property type="entry name" value="IG_LIKE"/>
    <property type="match status" value="1"/>
</dbReference>
<dbReference type="SMART" id="SM00408">
    <property type="entry name" value="IGc2"/>
    <property type="match status" value="1"/>
</dbReference>
<dbReference type="InterPro" id="IPR003599">
    <property type="entry name" value="Ig_sub"/>
</dbReference>
<organism evidence="4 5">
    <name type="scientific">Periplaneta americana</name>
    <name type="common">American cockroach</name>
    <name type="synonym">Blatta americana</name>
    <dbReference type="NCBI Taxonomy" id="6978"/>
    <lineage>
        <taxon>Eukaryota</taxon>
        <taxon>Metazoa</taxon>
        <taxon>Ecdysozoa</taxon>
        <taxon>Arthropoda</taxon>
        <taxon>Hexapoda</taxon>
        <taxon>Insecta</taxon>
        <taxon>Pterygota</taxon>
        <taxon>Neoptera</taxon>
        <taxon>Polyneoptera</taxon>
        <taxon>Dictyoptera</taxon>
        <taxon>Blattodea</taxon>
        <taxon>Blattoidea</taxon>
        <taxon>Blattidae</taxon>
        <taxon>Blattinae</taxon>
        <taxon>Periplaneta</taxon>
    </lineage>
</organism>
<feature type="chain" id="PRO_5047323485" description="Ig-like domain-containing protein" evidence="2">
    <location>
        <begin position="23"/>
        <end position="314"/>
    </location>
</feature>
<reference evidence="4 5" key="1">
    <citation type="journal article" date="2022" name="Allergy">
        <title>Genome assembly and annotation of Periplaneta americana reveal a comprehensive cockroach allergen profile.</title>
        <authorList>
            <person name="Wang L."/>
            <person name="Xiong Q."/>
            <person name="Saelim N."/>
            <person name="Wang L."/>
            <person name="Nong W."/>
            <person name="Wan A.T."/>
            <person name="Shi M."/>
            <person name="Liu X."/>
            <person name="Cao Q."/>
            <person name="Hui J.H.L."/>
            <person name="Sookrung N."/>
            <person name="Leung T.F."/>
            <person name="Tungtrongchitr A."/>
            <person name="Tsui S.K.W."/>
        </authorList>
    </citation>
    <scope>NUCLEOTIDE SEQUENCE [LARGE SCALE GENOMIC DNA]</scope>
    <source>
        <strain evidence="4">PWHHKU_190912</strain>
    </source>
</reference>
<dbReference type="Pfam" id="PF00047">
    <property type="entry name" value="ig"/>
    <property type="match status" value="1"/>
</dbReference>
<dbReference type="InterPro" id="IPR036179">
    <property type="entry name" value="Ig-like_dom_sf"/>
</dbReference>
<dbReference type="InterPro" id="IPR007110">
    <property type="entry name" value="Ig-like_dom"/>
</dbReference>
<feature type="signal peptide" evidence="2">
    <location>
        <begin position="1"/>
        <end position="22"/>
    </location>
</feature>
<dbReference type="Gene3D" id="2.60.40.10">
    <property type="entry name" value="Immunoglobulins"/>
    <property type="match status" value="1"/>
</dbReference>
<gene>
    <name evidence="4" type="ORF">ANN_21590</name>
</gene>
<evidence type="ECO:0000313" key="5">
    <source>
        <dbReference type="Proteomes" id="UP001148838"/>
    </source>
</evidence>
<comment type="caution">
    <text evidence="4">The sequence shown here is derived from an EMBL/GenBank/DDBJ whole genome shotgun (WGS) entry which is preliminary data.</text>
</comment>
<evidence type="ECO:0000256" key="1">
    <source>
        <dbReference type="SAM" id="Phobius"/>
    </source>
</evidence>
<keyword evidence="5" id="KW-1185">Reference proteome</keyword>
<keyword evidence="1" id="KW-1133">Transmembrane helix</keyword>
<dbReference type="Proteomes" id="UP001148838">
    <property type="component" value="Unassembled WGS sequence"/>
</dbReference>
<name>A0ABQ8S6D1_PERAM</name>